<evidence type="ECO:0000256" key="1">
    <source>
        <dbReference type="SAM" id="MobiDB-lite"/>
    </source>
</evidence>
<evidence type="ECO:0000313" key="2">
    <source>
        <dbReference type="EMBL" id="AYE36796.1"/>
    </source>
</evidence>
<dbReference type="KEGG" id="btur:DB313_04675"/>
<dbReference type="AlphaFoldDB" id="A0A386PMJ7"/>
<dbReference type="PROSITE" id="PS51257">
    <property type="entry name" value="PROKAR_LIPOPROTEIN"/>
    <property type="match status" value="1"/>
</dbReference>
<evidence type="ECO:0000313" key="3">
    <source>
        <dbReference type="Proteomes" id="UP000275571"/>
    </source>
</evidence>
<feature type="region of interest" description="Disordered" evidence="1">
    <location>
        <begin position="30"/>
        <end position="86"/>
    </location>
</feature>
<name>A0A386PMJ7_9SPIR</name>
<evidence type="ECO:0008006" key="4">
    <source>
        <dbReference type="Google" id="ProtNLM"/>
    </source>
</evidence>
<sequence>MRNELKKFLILIMISMFFIGCNQGNNDIKMKSKGGAVSSGRQKHSQKGDNSGDDDSGSDEMSSLGGGVDGSMLSDEPGRVKRETFNSDQFERLIKEDLTELNDKTYQYLSDFSASFYAQGEKKSELGKNRDKSREPLIKALAKLKRDLNID</sequence>
<reference evidence="2 3" key="1">
    <citation type="journal article" date="2018" name="Infect. Genet. Evol.">
        <title>Genome-wide analysis of Borrelia turcica and 'Candidatus Borrelia tachyglossi' shows relapsing fever-like genomes with unique genomic links to Lyme disease Borrelia.</title>
        <authorList>
            <person name="Gofton A.W."/>
            <person name="Margos G."/>
            <person name="Fingerle V."/>
            <person name="Hepner S."/>
            <person name="Loh S.M."/>
            <person name="Ryan U."/>
            <person name="Irwin P."/>
            <person name="Oskam C.L."/>
        </authorList>
    </citation>
    <scope>NUCLEOTIDE SEQUENCE [LARGE SCALE GENOMIC DNA]</scope>
    <source>
        <strain evidence="2 3">IST7</strain>
        <plasmid evidence="2">lp129</plasmid>
    </source>
</reference>
<dbReference type="RefSeq" id="WP_120104715.1">
    <property type="nucleotide sequence ID" value="NZ_CP028885.1"/>
</dbReference>
<proteinExistence type="predicted"/>
<accession>A0A386PMJ7</accession>
<dbReference type="Proteomes" id="UP000275571">
    <property type="component" value="Plasmid lp129"/>
</dbReference>
<keyword evidence="3" id="KW-1185">Reference proteome</keyword>
<dbReference type="EMBL" id="CP028885">
    <property type="protein sequence ID" value="AYE36796.1"/>
    <property type="molecule type" value="Genomic_DNA"/>
</dbReference>
<geneLocation type="plasmid" evidence="2 3">
    <name>lp129</name>
</geneLocation>
<protein>
    <recommendedName>
        <fullName evidence="4">Lipoprotein</fullName>
    </recommendedName>
</protein>
<keyword evidence="2" id="KW-0614">Plasmid</keyword>
<organism evidence="2 3">
    <name type="scientific">Borrelia turcica IST7</name>
    <dbReference type="NCBI Taxonomy" id="1104446"/>
    <lineage>
        <taxon>Bacteria</taxon>
        <taxon>Pseudomonadati</taxon>
        <taxon>Spirochaetota</taxon>
        <taxon>Spirochaetia</taxon>
        <taxon>Spirochaetales</taxon>
        <taxon>Borreliaceae</taxon>
        <taxon>Borrelia</taxon>
    </lineage>
</organism>
<gene>
    <name evidence="2" type="ORF">DB313_04675</name>
</gene>
<feature type="compositionally biased region" description="Basic and acidic residues" evidence="1">
    <location>
        <begin position="76"/>
        <end position="86"/>
    </location>
</feature>